<dbReference type="SMART" id="SM00066">
    <property type="entry name" value="GAL4"/>
    <property type="match status" value="1"/>
</dbReference>
<dbReference type="PROSITE" id="PS50048">
    <property type="entry name" value="ZN2_CY6_FUNGAL_2"/>
    <property type="match status" value="1"/>
</dbReference>
<dbReference type="OrthoDB" id="435881at2759"/>
<dbReference type="SUPFAM" id="SSF57701">
    <property type="entry name" value="Zn2/Cys6 DNA-binding domain"/>
    <property type="match status" value="1"/>
</dbReference>
<feature type="compositionally biased region" description="Polar residues" evidence="3">
    <location>
        <begin position="288"/>
        <end position="313"/>
    </location>
</feature>
<dbReference type="VEuPathDB" id="FungiDB:CAWG_02587"/>
<feature type="compositionally biased region" description="Low complexity" evidence="3">
    <location>
        <begin position="82"/>
        <end position="115"/>
    </location>
</feature>
<dbReference type="EMBL" id="CM000310">
    <property type="protein sequence ID" value="EEQ44322.1"/>
    <property type="molecule type" value="Genomic_DNA"/>
</dbReference>
<feature type="region of interest" description="Disordered" evidence="3">
    <location>
        <begin position="622"/>
        <end position="647"/>
    </location>
</feature>
<organism evidence="5 6">
    <name type="scientific">Candida albicans (strain WO-1)</name>
    <name type="common">Yeast</name>
    <dbReference type="NCBI Taxonomy" id="294748"/>
    <lineage>
        <taxon>Eukaryota</taxon>
        <taxon>Fungi</taxon>
        <taxon>Dikarya</taxon>
        <taxon>Ascomycota</taxon>
        <taxon>Saccharomycotina</taxon>
        <taxon>Pichiomycetes</taxon>
        <taxon>Debaryomycetaceae</taxon>
        <taxon>Candida/Lodderomyces clade</taxon>
        <taxon>Candida</taxon>
    </lineage>
</organism>
<feature type="compositionally biased region" description="Polar residues" evidence="3">
    <location>
        <begin position="372"/>
        <end position="384"/>
    </location>
</feature>
<dbReference type="GO" id="GO:0008270">
    <property type="term" value="F:zinc ion binding"/>
    <property type="evidence" value="ECO:0007669"/>
    <property type="project" value="InterPro"/>
</dbReference>
<dbReference type="PANTHER" id="PTHR31001:SF88">
    <property type="entry name" value="TRANSCRIPTION FACTOR PDR3"/>
    <property type="match status" value="1"/>
</dbReference>
<dbReference type="PROSITE" id="PS00463">
    <property type="entry name" value="ZN2_CY6_FUNGAL_1"/>
    <property type="match status" value="1"/>
</dbReference>
<dbReference type="CDD" id="cd00067">
    <property type="entry name" value="GAL4"/>
    <property type="match status" value="1"/>
</dbReference>
<evidence type="ECO:0000256" key="2">
    <source>
        <dbReference type="ARBA" id="ARBA00023242"/>
    </source>
</evidence>
<reference evidence="5 6" key="1">
    <citation type="journal article" date="2009" name="Nature">
        <title>Evolution of pathogenicity and sexual reproduction in eight Candida genomes.</title>
        <authorList>
            <person name="Butler G."/>
            <person name="Rasmussen M.D."/>
            <person name="Lin M.F."/>
            <person name="Santos M.A."/>
            <person name="Sakthikumar S."/>
            <person name="Munro C.A."/>
            <person name="Rheinbay E."/>
            <person name="Grabherr M."/>
            <person name="Forche A."/>
            <person name="Reedy J.L."/>
            <person name="Agrafioti I."/>
            <person name="Arnaud M.B."/>
            <person name="Bates S."/>
            <person name="Brown A.J."/>
            <person name="Brunke S."/>
            <person name="Costanzo M.C."/>
            <person name="Fitzpatrick D.A."/>
            <person name="de Groot P.W."/>
            <person name="Harris D."/>
            <person name="Hoyer L.L."/>
            <person name="Hube B."/>
            <person name="Klis F.M."/>
            <person name="Kodira C."/>
            <person name="Lennard N."/>
            <person name="Logue M.E."/>
            <person name="Martin R."/>
            <person name="Neiman A.M."/>
            <person name="Nikolaou E."/>
            <person name="Quail M.A."/>
            <person name="Quinn J."/>
            <person name="Santos M.C."/>
            <person name="Schmitzberger F.F."/>
            <person name="Sherlock G."/>
            <person name="Shah P."/>
            <person name="Silverstein K.A."/>
            <person name="Skrzypek M.S."/>
            <person name="Soll D."/>
            <person name="Staggs R."/>
            <person name="Stansfield I."/>
            <person name="Stumpf M.P."/>
            <person name="Sudbery P.E."/>
            <person name="Srikantha T."/>
            <person name="Zeng Q."/>
            <person name="Berman J."/>
            <person name="Berriman M."/>
            <person name="Heitman J."/>
            <person name="Gow N.A."/>
            <person name="Lorenz M.C."/>
            <person name="Birren B.W."/>
            <person name="Kellis M."/>
            <person name="Cuomo C.A."/>
        </authorList>
    </citation>
    <scope>NUCLEOTIDE SEQUENCE [LARGE SCALE GENOMIC DNA]</scope>
    <source>
        <strain evidence="5 6">WO-1</strain>
    </source>
</reference>
<dbReference type="PaxDb" id="5476-C4YQ33"/>
<evidence type="ECO:0000313" key="6">
    <source>
        <dbReference type="Proteomes" id="UP000001429"/>
    </source>
</evidence>
<dbReference type="InterPro" id="IPR001138">
    <property type="entry name" value="Zn2Cys6_DnaBD"/>
</dbReference>
<feature type="compositionally biased region" description="Low complexity" evidence="3">
    <location>
        <begin position="314"/>
        <end position="331"/>
    </location>
</feature>
<dbReference type="InterPro" id="IPR050613">
    <property type="entry name" value="Sec_Metabolite_Reg"/>
</dbReference>
<feature type="compositionally biased region" description="Basic and acidic residues" evidence="3">
    <location>
        <begin position="630"/>
        <end position="646"/>
    </location>
</feature>
<accession>C4YQ33</accession>
<dbReference type="GO" id="GO:0000981">
    <property type="term" value="F:DNA-binding transcription factor activity, RNA polymerase II-specific"/>
    <property type="evidence" value="ECO:0007669"/>
    <property type="project" value="InterPro"/>
</dbReference>
<evidence type="ECO:0000256" key="1">
    <source>
        <dbReference type="ARBA" id="ARBA00004123"/>
    </source>
</evidence>
<evidence type="ECO:0000313" key="5">
    <source>
        <dbReference type="EMBL" id="EEQ44322.1"/>
    </source>
</evidence>
<feature type="region of interest" description="Disordered" evidence="3">
    <location>
        <begin position="72"/>
        <end position="120"/>
    </location>
</feature>
<protein>
    <recommendedName>
        <fullName evidence="4">Zn(2)-C6 fungal-type domain-containing protein</fullName>
    </recommendedName>
</protein>
<keyword evidence="2" id="KW-0539">Nucleus</keyword>
<dbReference type="InterPro" id="IPR036864">
    <property type="entry name" value="Zn2-C6_fun-type_DNA-bd_sf"/>
</dbReference>
<dbReference type="Pfam" id="PF00172">
    <property type="entry name" value="Zn_clus"/>
    <property type="match status" value="1"/>
</dbReference>
<dbReference type="PANTHER" id="PTHR31001">
    <property type="entry name" value="UNCHARACTERIZED TRANSCRIPTIONAL REGULATORY PROTEIN"/>
    <property type="match status" value="1"/>
</dbReference>
<feature type="region of interest" description="Disordered" evidence="3">
    <location>
        <begin position="239"/>
        <end position="345"/>
    </location>
</feature>
<comment type="subcellular location">
    <subcellularLocation>
        <location evidence="1">Nucleus</location>
    </subcellularLocation>
</comment>
<dbReference type="CDD" id="cd12148">
    <property type="entry name" value="fungal_TF_MHR"/>
    <property type="match status" value="1"/>
</dbReference>
<keyword evidence="6" id="KW-1185">Reference proteome</keyword>
<feature type="non-terminal residue" evidence="5">
    <location>
        <position position="838"/>
    </location>
</feature>
<dbReference type="GO" id="GO:0005634">
    <property type="term" value="C:nucleus"/>
    <property type="evidence" value="ECO:0007669"/>
    <property type="project" value="UniProtKB-SubCell"/>
</dbReference>
<evidence type="ECO:0000259" key="4">
    <source>
        <dbReference type="PROSITE" id="PS50048"/>
    </source>
</evidence>
<gene>
    <name evidence="5" type="ORF">CAWG_02587</name>
</gene>
<feature type="domain" description="Zn(2)-C6 fungal-type" evidence="4">
    <location>
        <begin position="9"/>
        <end position="38"/>
    </location>
</feature>
<dbReference type="Gene3D" id="4.10.240.10">
    <property type="entry name" value="Zn(2)-C6 fungal-type DNA-binding domain"/>
    <property type="match status" value="1"/>
</dbReference>
<dbReference type="HOGENOM" id="CLU_017483_0_0_1"/>
<name>C4YQ33_CANAW</name>
<proteinExistence type="predicted"/>
<evidence type="ECO:0000256" key="3">
    <source>
        <dbReference type="SAM" id="MobiDB-lite"/>
    </source>
</evidence>
<dbReference type="Proteomes" id="UP000001429">
    <property type="component" value="Chromosome 3"/>
</dbReference>
<dbReference type="AlphaFoldDB" id="C4YQ33"/>
<feature type="region of interest" description="Disordered" evidence="3">
    <location>
        <begin position="364"/>
        <end position="384"/>
    </location>
</feature>
<sequence>MSSALLPISCISCRKRKIKCNRIKPCDQCIKRHLPCEFPEKFRNIKIQEDEIKPELDGEPELEPEDDMNSIYDHLRKPSENPSISTSGSASILSSAPSKSTDSTDSIPTSTDSATNSDSREKCMVMKNHLAGKITHSSPSAIPITVGSLNNSIISSSKNLIDSDAPNQDSDSWTLLRDDYDIMKAANSQLLSSNRLLTRQLEELQQSTLCHFRRSDMRNCHDNAHKNGSCSCNKTTKTIDNGNHNRGDANANLLPNLPRSGDKRANTSDSFSDESPNKKEKVGVFGYSKSSFPKDSASQNQGIYSNNQFNEDNSSSPPKETSTTSTDSSSSGGEIGQTLSFQPLSKEQRELLNGRKVHRVKRNRGQGFYEHQVSSQPPVNKNGLPNRSVNLNHNWEQDAETYQDQESIKSNIQIQKSLKKKTLPILPSYLLKYDDPGISVDSTTYQDISRLNFEVVVKLVEKFFENNSYYRTFISSVHVFDFLNGYNSINDRDWENDDDLLLVYMILCLSIERLSPQDFVELNLLPDGSLNICTKYRKFLTRQVLYKSFERLKENLVDESMITIQAYILCSEWLFLQQNYEECWQMMFHACSISFSIGLHIMNQFRATNTKENKPFKNVVDATMGESDSSSEKKDTMELEEDKKNEDEELNAQQYRLWYALKYSTSVICSIFGRPNPISVKVGMINSTALNQIDQKLHVLLKSESSESLRLSNLMLIENYMIDISFENVMTLKLKFDTDILTLEDSYDNIHGKTKNSLVDGLEQQNESNDSADKWVSYDDYTKGSLTTKELDVLSDTIILHINSVKLLEPFVKKYETQKGNDTLSEKQIDSIGKFLQL</sequence>